<dbReference type="Gene3D" id="3.30.2310.20">
    <property type="entry name" value="RelE-like"/>
    <property type="match status" value="1"/>
</dbReference>
<accession>A0A0X3BHT7</accession>
<name>A0A0X3BHT7_9EURY</name>
<dbReference type="EMBL" id="LT158599">
    <property type="protein sequence ID" value="CVK31350.1"/>
    <property type="molecule type" value="Genomic_DNA"/>
</dbReference>
<dbReference type="InterPro" id="IPR052747">
    <property type="entry name" value="TA_system_RelE_toxin"/>
</dbReference>
<dbReference type="GeneID" id="27136264"/>
<evidence type="ECO:0000313" key="1">
    <source>
        <dbReference type="EMBL" id="CVK31350.1"/>
    </source>
</evidence>
<dbReference type="OrthoDB" id="228407at2157"/>
<organism evidence="1 2">
    <name type="scientific">Methanoculleus bourgensis</name>
    <dbReference type="NCBI Taxonomy" id="83986"/>
    <lineage>
        <taxon>Archaea</taxon>
        <taxon>Methanobacteriati</taxon>
        <taxon>Methanobacteriota</taxon>
        <taxon>Stenosarchaea group</taxon>
        <taxon>Methanomicrobia</taxon>
        <taxon>Methanomicrobiales</taxon>
        <taxon>Methanomicrobiaceae</taxon>
        <taxon>Methanoculleus</taxon>
    </lineage>
</organism>
<sequence>MTFRLMVDKRALGFLNSLEAKDQRIIKEKLKILQENPYPGSDGDKEKLHTNKKRESYRLHVARSFTVIYNINPDDNLVFITHIMSIEKAHRRYGRI</sequence>
<dbReference type="PANTHER" id="PTHR38813:SF1">
    <property type="entry name" value="TOXIN RELE1-RELATED"/>
    <property type="match status" value="1"/>
</dbReference>
<protein>
    <recommendedName>
        <fullName evidence="3">Type II toxin-antitoxin system RelE/ParE family toxin</fullName>
    </recommendedName>
</protein>
<dbReference type="InterPro" id="IPR035093">
    <property type="entry name" value="RelE/ParE_toxin_dom_sf"/>
</dbReference>
<gene>
    <name evidence="1" type="ORF">MMAB1_0133</name>
</gene>
<evidence type="ECO:0008006" key="3">
    <source>
        <dbReference type="Google" id="ProtNLM"/>
    </source>
</evidence>
<dbReference type="PANTHER" id="PTHR38813">
    <property type="match status" value="1"/>
</dbReference>
<evidence type="ECO:0000313" key="2">
    <source>
        <dbReference type="Proteomes" id="UP000069850"/>
    </source>
</evidence>
<dbReference type="SUPFAM" id="SSF143011">
    <property type="entry name" value="RelE-like"/>
    <property type="match status" value="1"/>
</dbReference>
<dbReference type="KEGG" id="mema:MMAB1_0133"/>
<dbReference type="AlphaFoldDB" id="A0A0X3BHT7"/>
<reference evidence="1 2" key="1">
    <citation type="submission" date="2016-01" db="EMBL/GenBank/DDBJ databases">
        <authorList>
            <person name="Manzoor S."/>
        </authorList>
    </citation>
    <scope>NUCLEOTIDE SEQUENCE [LARGE SCALE GENOMIC DNA]</scope>
    <source>
        <strain evidence="1">Methanoculleus sp MAB1</strain>
    </source>
</reference>
<proteinExistence type="predicted"/>
<dbReference type="Proteomes" id="UP000069850">
    <property type="component" value="Chromosome 1"/>
</dbReference>
<dbReference type="RefSeq" id="WP_062261062.1">
    <property type="nucleotide sequence ID" value="NZ_LT158599.1"/>
</dbReference>